<dbReference type="KEGG" id="lac:LBA0557"/>
<name>Q5FLI6_LACAC</name>
<evidence type="ECO:0000313" key="2">
    <source>
        <dbReference type="Proteomes" id="UP000006381"/>
    </source>
</evidence>
<keyword evidence="2" id="KW-1185">Reference proteome</keyword>
<dbReference type="EMBL" id="CP000033">
    <property type="protein sequence ID" value="AAV42438.1"/>
    <property type="molecule type" value="Genomic_DNA"/>
</dbReference>
<dbReference type="STRING" id="272621.LBA0557"/>
<dbReference type="Proteomes" id="UP000006381">
    <property type="component" value="Chromosome"/>
</dbReference>
<evidence type="ECO:0000313" key="1">
    <source>
        <dbReference type="EMBL" id="AAV42438.1"/>
    </source>
</evidence>
<accession>Q5FLI6</accession>
<reference evidence="1 2" key="1">
    <citation type="journal article" date="2005" name="Proc. Natl. Acad. Sci. U.S.A.">
        <title>Complete genome sequence of the probiotic lactic acid bacterium Lactobacillus acidophilus NCFM.</title>
        <authorList>
            <person name="Altermann E."/>
            <person name="Russell W.M."/>
            <person name="Azcarate-Peril M.A."/>
            <person name="Barrangou R."/>
            <person name="Buck B.L."/>
            <person name="McAuliffe O."/>
            <person name="Souther N."/>
            <person name="Dobson A."/>
            <person name="Duong T."/>
            <person name="Callanan M."/>
            <person name="Lick S."/>
            <person name="Hamrick A."/>
            <person name="Cano R."/>
            <person name="Klaenhammer T.R."/>
        </authorList>
    </citation>
    <scope>NUCLEOTIDE SEQUENCE [LARGE SCALE GENOMIC DNA]</scope>
    <source>
        <strain evidence="2">ATCC 700396 / NCK56 / N2 / NCFM</strain>
    </source>
</reference>
<dbReference type="HOGENOM" id="CLU_3356750_0_0_9"/>
<dbReference type="OrthoDB" id="9914195at2"/>
<protein>
    <submittedName>
        <fullName evidence="1">Uncharacterized protein</fullName>
    </submittedName>
</protein>
<sequence length="36" mass="4087">MAFIKLRSKNKKESTAVAYASSVFLLDSYCFVKINL</sequence>
<dbReference type="BioCyc" id="LACI272621:G1G49-583-MONOMER"/>
<gene>
    <name evidence="1" type="ordered locus">LBA0557</name>
</gene>
<dbReference type="AlphaFoldDB" id="Q5FLI6"/>
<proteinExistence type="predicted"/>
<organism evidence="2">
    <name type="scientific">Lactobacillus acidophilus (strain ATCC 700396 / NCK56 / N2 / NCFM)</name>
    <dbReference type="NCBI Taxonomy" id="272621"/>
    <lineage>
        <taxon>Bacteria</taxon>
        <taxon>Bacillati</taxon>
        <taxon>Bacillota</taxon>
        <taxon>Bacilli</taxon>
        <taxon>Lactobacillales</taxon>
        <taxon>Lactobacillaceae</taxon>
        <taxon>Lactobacillus</taxon>
    </lineage>
</organism>